<comment type="subcellular location">
    <subcellularLocation>
        <location evidence="1">Membrane</location>
        <topology evidence="1">Multi-pass membrane protein</topology>
    </subcellularLocation>
</comment>
<evidence type="ECO:0000256" key="2">
    <source>
        <dbReference type="ARBA" id="ARBA00022692"/>
    </source>
</evidence>
<comment type="similarity">
    <text evidence="5">Belongs to the SAT4 family.</text>
</comment>
<dbReference type="PANTHER" id="PTHR33048">
    <property type="entry name" value="PTH11-LIKE INTEGRAL MEMBRANE PROTEIN (AFU_ORTHOLOGUE AFUA_5G11245)"/>
    <property type="match status" value="1"/>
</dbReference>
<evidence type="ECO:0000259" key="8">
    <source>
        <dbReference type="Pfam" id="PF20684"/>
    </source>
</evidence>
<gene>
    <name evidence="9" type="ORF">BPAE_0575g00020</name>
</gene>
<feature type="transmembrane region" description="Helical" evidence="7">
    <location>
        <begin position="191"/>
        <end position="216"/>
    </location>
</feature>
<feature type="transmembrane region" description="Helical" evidence="7">
    <location>
        <begin position="71"/>
        <end position="93"/>
    </location>
</feature>
<dbReference type="EMBL" id="PQXI01000573">
    <property type="protein sequence ID" value="TGO15316.1"/>
    <property type="molecule type" value="Genomic_DNA"/>
</dbReference>
<dbReference type="PANTHER" id="PTHR33048:SF47">
    <property type="entry name" value="INTEGRAL MEMBRANE PROTEIN-RELATED"/>
    <property type="match status" value="1"/>
</dbReference>
<feature type="domain" description="Rhodopsin" evidence="8">
    <location>
        <begin position="52"/>
        <end position="290"/>
    </location>
</feature>
<feature type="transmembrane region" description="Helical" evidence="7">
    <location>
        <begin position="228"/>
        <end position="249"/>
    </location>
</feature>
<keyword evidence="2 7" id="KW-0812">Transmembrane</keyword>
<feature type="compositionally biased region" description="Polar residues" evidence="6">
    <location>
        <begin position="7"/>
        <end position="17"/>
    </location>
</feature>
<comment type="caution">
    <text evidence="9">The sequence shown here is derived from an EMBL/GenBank/DDBJ whole genome shotgun (WGS) entry which is preliminary data.</text>
</comment>
<feature type="transmembrane region" description="Helical" evidence="7">
    <location>
        <begin position="146"/>
        <end position="171"/>
    </location>
</feature>
<feature type="transmembrane region" description="Helical" evidence="7">
    <location>
        <begin position="269"/>
        <end position="293"/>
    </location>
</feature>
<evidence type="ECO:0000256" key="3">
    <source>
        <dbReference type="ARBA" id="ARBA00022989"/>
    </source>
</evidence>
<dbReference type="InterPro" id="IPR049326">
    <property type="entry name" value="Rhodopsin_dom_fungi"/>
</dbReference>
<organism evidence="9 10">
    <name type="scientific">Botrytis paeoniae</name>
    <dbReference type="NCBI Taxonomy" id="278948"/>
    <lineage>
        <taxon>Eukaryota</taxon>
        <taxon>Fungi</taxon>
        <taxon>Dikarya</taxon>
        <taxon>Ascomycota</taxon>
        <taxon>Pezizomycotina</taxon>
        <taxon>Leotiomycetes</taxon>
        <taxon>Helotiales</taxon>
        <taxon>Sclerotiniaceae</taxon>
        <taxon>Botrytis</taxon>
    </lineage>
</organism>
<protein>
    <recommendedName>
        <fullName evidence="8">Rhodopsin domain-containing protein</fullName>
    </recommendedName>
</protein>
<evidence type="ECO:0000256" key="7">
    <source>
        <dbReference type="SAM" id="Phobius"/>
    </source>
</evidence>
<dbReference type="Pfam" id="PF20684">
    <property type="entry name" value="Fung_rhodopsin"/>
    <property type="match status" value="1"/>
</dbReference>
<feature type="compositionally biased region" description="Polar residues" evidence="6">
    <location>
        <begin position="322"/>
        <end position="335"/>
    </location>
</feature>
<reference evidence="9 10" key="1">
    <citation type="submission" date="2017-12" db="EMBL/GenBank/DDBJ databases">
        <title>Comparative genomics of Botrytis spp.</title>
        <authorList>
            <person name="Valero-Jimenez C.A."/>
            <person name="Tapia P."/>
            <person name="Veloso J."/>
            <person name="Silva-Moreno E."/>
            <person name="Staats M."/>
            <person name="Valdes J.H."/>
            <person name="Van Kan J.A.L."/>
        </authorList>
    </citation>
    <scope>NUCLEOTIDE SEQUENCE [LARGE SCALE GENOMIC DNA]</scope>
    <source>
        <strain evidence="9 10">Bp0003</strain>
    </source>
</reference>
<proteinExistence type="inferred from homology"/>
<name>A0A4Z1ESU3_9HELO</name>
<evidence type="ECO:0000256" key="5">
    <source>
        <dbReference type="ARBA" id="ARBA00038359"/>
    </source>
</evidence>
<dbReference type="Proteomes" id="UP000297910">
    <property type="component" value="Unassembled WGS sequence"/>
</dbReference>
<feature type="region of interest" description="Disordered" evidence="6">
    <location>
        <begin position="315"/>
        <end position="336"/>
    </location>
</feature>
<feature type="transmembrane region" description="Helical" evidence="7">
    <location>
        <begin position="113"/>
        <end position="134"/>
    </location>
</feature>
<sequence>MDPSALDPNTTPLSLNPSGAPPNFTDPDTLAPTTLATGILFIILSSICVATRIYDTRKSLGKLRIDDYCVIIGQITAIAYWGLIYSLAVDGFARHSWDVPISFLNSSFTSRQFASQLLGSVVRLSVTAAIIILYMRLFSVLKWVRISCYCLFVFTFLIQVENVSIALYWYIPRPSDASHVASALARVTDTASSAIANAAATTTLDIILFLIPFVVVSSLNMSRNRRHACYLVFFFGILIIVADIVGLVYKTIGVVREIGDPFWIGEILIIILNVESFTLIIIACGPAISNFYVGTFTKSQIYSFLQYSKERLRSSTDRSKSHSTATPIGNSNSYKQEPAFPEWRNYQEGSTKSLVVQNGNYVELEPRKLSKTSNHTTLGQQEAGQMDGTSWKNPF</sequence>
<accession>A0A4Z1ESU3</accession>
<feature type="region of interest" description="Disordered" evidence="6">
    <location>
        <begin position="1"/>
        <end position="21"/>
    </location>
</feature>
<feature type="transmembrane region" description="Helical" evidence="7">
    <location>
        <begin position="30"/>
        <end position="50"/>
    </location>
</feature>
<evidence type="ECO:0000256" key="4">
    <source>
        <dbReference type="ARBA" id="ARBA00023136"/>
    </source>
</evidence>
<evidence type="ECO:0000313" key="10">
    <source>
        <dbReference type="Proteomes" id="UP000297910"/>
    </source>
</evidence>
<evidence type="ECO:0000256" key="6">
    <source>
        <dbReference type="SAM" id="MobiDB-lite"/>
    </source>
</evidence>
<evidence type="ECO:0000256" key="1">
    <source>
        <dbReference type="ARBA" id="ARBA00004141"/>
    </source>
</evidence>
<keyword evidence="10" id="KW-1185">Reference proteome</keyword>
<dbReference type="GO" id="GO:0016020">
    <property type="term" value="C:membrane"/>
    <property type="evidence" value="ECO:0007669"/>
    <property type="project" value="UniProtKB-SubCell"/>
</dbReference>
<feature type="region of interest" description="Disordered" evidence="6">
    <location>
        <begin position="366"/>
        <end position="395"/>
    </location>
</feature>
<keyword evidence="3 7" id="KW-1133">Transmembrane helix</keyword>
<keyword evidence="4 7" id="KW-0472">Membrane</keyword>
<evidence type="ECO:0000313" key="9">
    <source>
        <dbReference type="EMBL" id="TGO15316.1"/>
    </source>
</evidence>
<dbReference type="AlphaFoldDB" id="A0A4Z1ESU3"/>
<dbReference type="InterPro" id="IPR052337">
    <property type="entry name" value="SAT4-like"/>
</dbReference>
<feature type="compositionally biased region" description="Polar residues" evidence="6">
    <location>
        <begin position="371"/>
        <end position="395"/>
    </location>
</feature>